<evidence type="ECO:0000256" key="1">
    <source>
        <dbReference type="ARBA" id="ARBA00022679"/>
    </source>
</evidence>
<dbReference type="InterPro" id="IPR041373">
    <property type="entry name" value="RT_RNaseH"/>
</dbReference>
<name>A0A5D2DS37_GOSDA</name>
<sequence>MAENTNGPICRLPSVINEYLIKNGLGSFVPEDIKTMIRIKEEIKKIPNMEIPLDSDYLIIETGGSIEGWGAALYKKDNKYASKSSEKLCRYNSGKFKEKGIVSGIDAEVLALRYALESFELFIIGGECFTLRTDCISIVKFFANMKETKKRSSLNR</sequence>
<evidence type="ECO:0000313" key="9">
    <source>
        <dbReference type="Proteomes" id="UP000323506"/>
    </source>
</evidence>
<gene>
    <name evidence="8" type="ORF">ES288_D01G205100v1</name>
</gene>
<dbReference type="SUPFAM" id="SSF56672">
    <property type="entry name" value="DNA/RNA polymerases"/>
    <property type="match status" value="1"/>
</dbReference>
<dbReference type="Proteomes" id="UP000323506">
    <property type="component" value="Chromosome D01"/>
</dbReference>
<keyword evidence="2" id="KW-0548">Nucleotidyltransferase</keyword>
<protein>
    <recommendedName>
        <fullName evidence="7">Reverse transcriptase RNase H-like domain-containing protein</fullName>
    </recommendedName>
</protein>
<keyword evidence="9" id="KW-1185">Reference proteome</keyword>
<keyword evidence="6" id="KW-0695">RNA-directed DNA polymerase</keyword>
<feature type="domain" description="Reverse transcriptase RNase H-like" evidence="7">
    <location>
        <begin position="56"/>
        <end position="151"/>
    </location>
</feature>
<proteinExistence type="predicted"/>
<evidence type="ECO:0000313" key="8">
    <source>
        <dbReference type="EMBL" id="TYG83895.1"/>
    </source>
</evidence>
<evidence type="ECO:0000256" key="3">
    <source>
        <dbReference type="ARBA" id="ARBA00022722"/>
    </source>
</evidence>
<evidence type="ECO:0000256" key="4">
    <source>
        <dbReference type="ARBA" id="ARBA00022759"/>
    </source>
</evidence>
<keyword evidence="1" id="KW-0808">Transferase</keyword>
<evidence type="ECO:0000256" key="5">
    <source>
        <dbReference type="ARBA" id="ARBA00022801"/>
    </source>
</evidence>
<reference evidence="8 9" key="1">
    <citation type="submission" date="2019-06" db="EMBL/GenBank/DDBJ databases">
        <title>WGS assembly of Gossypium darwinii.</title>
        <authorList>
            <person name="Chen Z.J."/>
            <person name="Sreedasyam A."/>
            <person name="Ando A."/>
            <person name="Song Q."/>
            <person name="De L."/>
            <person name="Hulse-Kemp A."/>
            <person name="Ding M."/>
            <person name="Ye W."/>
            <person name="Kirkbride R."/>
            <person name="Jenkins J."/>
            <person name="Plott C."/>
            <person name="Lovell J."/>
            <person name="Lin Y.-M."/>
            <person name="Vaughn R."/>
            <person name="Liu B."/>
            <person name="Li W."/>
            <person name="Simpson S."/>
            <person name="Scheffler B."/>
            <person name="Saski C."/>
            <person name="Grover C."/>
            <person name="Hu G."/>
            <person name="Conover J."/>
            <person name="Carlson J."/>
            <person name="Shu S."/>
            <person name="Boston L."/>
            <person name="Williams M."/>
            <person name="Peterson D."/>
            <person name="Mcgee K."/>
            <person name="Jones D."/>
            <person name="Wendel J."/>
            <person name="Stelly D."/>
            <person name="Grimwood J."/>
            <person name="Schmutz J."/>
        </authorList>
    </citation>
    <scope>NUCLEOTIDE SEQUENCE [LARGE SCALE GENOMIC DNA]</scope>
    <source>
        <strain evidence="8">1808015.09</strain>
    </source>
</reference>
<dbReference type="EMBL" id="CM017701">
    <property type="protein sequence ID" value="TYG83895.1"/>
    <property type="molecule type" value="Genomic_DNA"/>
</dbReference>
<dbReference type="AlphaFoldDB" id="A0A5D2DS37"/>
<dbReference type="GO" id="GO:0016787">
    <property type="term" value="F:hydrolase activity"/>
    <property type="evidence" value="ECO:0007669"/>
    <property type="project" value="UniProtKB-KW"/>
</dbReference>
<organism evidence="8 9">
    <name type="scientific">Gossypium darwinii</name>
    <name type="common">Darwin's cotton</name>
    <name type="synonym">Gossypium barbadense var. darwinii</name>
    <dbReference type="NCBI Taxonomy" id="34276"/>
    <lineage>
        <taxon>Eukaryota</taxon>
        <taxon>Viridiplantae</taxon>
        <taxon>Streptophyta</taxon>
        <taxon>Embryophyta</taxon>
        <taxon>Tracheophyta</taxon>
        <taxon>Spermatophyta</taxon>
        <taxon>Magnoliopsida</taxon>
        <taxon>eudicotyledons</taxon>
        <taxon>Gunneridae</taxon>
        <taxon>Pentapetalae</taxon>
        <taxon>rosids</taxon>
        <taxon>malvids</taxon>
        <taxon>Malvales</taxon>
        <taxon>Malvaceae</taxon>
        <taxon>Malvoideae</taxon>
        <taxon>Gossypium</taxon>
    </lineage>
</organism>
<keyword evidence="3" id="KW-0540">Nuclease</keyword>
<evidence type="ECO:0000256" key="2">
    <source>
        <dbReference type="ARBA" id="ARBA00022695"/>
    </source>
</evidence>
<dbReference type="InterPro" id="IPR043502">
    <property type="entry name" value="DNA/RNA_pol_sf"/>
</dbReference>
<evidence type="ECO:0000259" key="7">
    <source>
        <dbReference type="Pfam" id="PF17917"/>
    </source>
</evidence>
<evidence type="ECO:0000256" key="6">
    <source>
        <dbReference type="ARBA" id="ARBA00022918"/>
    </source>
</evidence>
<dbReference type="GO" id="GO:0003964">
    <property type="term" value="F:RNA-directed DNA polymerase activity"/>
    <property type="evidence" value="ECO:0007669"/>
    <property type="project" value="UniProtKB-KW"/>
</dbReference>
<keyword evidence="4" id="KW-0255">Endonuclease</keyword>
<dbReference type="Pfam" id="PF17917">
    <property type="entry name" value="RT_RNaseH"/>
    <property type="match status" value="1"/>
</dbReference>
<accession>A0A5D2DS37</accession>
<dbReference type="GO" id="GO:0004519">
    <property type="term" value="F:endonuclease activity"/>
    <property type="evidence" value="ECO:0007669"/>
    <property type="project" value="UniProtKB-KW"/>
</dbReference>
<keyword evidence="5" id="KW-0378">Hydrolase</keyword>